<gene>
    <name evidence="2" type="ORF">L3X38_029558</name>
</gene>
<dbReference type="InterPro" id="IPR043128">
    <property type="entry name" value="Rev_trsase/Diguanyl_cyclase"/>
</dbReference>
<reference evidence="2 3" key="1">
    <citation type="journal article" date="2022" name="G3 (Bethesda)">
        <title>Whole-genome sequence and methylome profiling of the almond [Prunus dulcis (Mill.) D.A. Webb] cultivar 'Nonpareil'.</title>
        <authorList>
            <person name="D'Amico-Willman K.M."/>
            <person name="Ouma W.Z."/>
            <person name="Meulia T."/>
            <person name="Sideli G.M."/>
            <person name="Gradziel T.M."/>
            <person name="Fresnedo-Ramirez J."/>
        </authorList>
    </citation>
    <scope>NUCLEOTIDE SEQUENCE [LARGE SCALE GENOMIC DNA]</scope>
    <source>
        <strain evidence="2">Clone GOH B32 T37-40</strain>
    </source>
</reference>
<evidence type="ECO:0000259" key="1">
    <source>
        <dbReference type="Pfam" id="PF00078"/>
    </source>
</evidence>
<dbReference type="Pfam" id="PF00078">
    <property type="entry name" value="RVT_1"/>
    <property type="match status" value="1"/>
</dbReference>
<evidence type="ECO:0000313" key="2">
    <source>
        <dbReference type="EMBL" id="KAI5330160.1"/>
    </source>
</evidence>
<dbReference type="InterPro" id="IPR053134">
    <property type="entry name" value="RNA-dir_DNA_polymerase"/>
</dbReference>
<sequence length="296" mass="33746">MFAWSPSDMPGIDPNIIGHRIHVNPASKPVVQKRRNFAPEQVAIIEAEINKLLAVGFIEEVSYSEWLANVVLVAKQENGKWRVCVDYTDLNKACLKDNLPLPRIDQLVDSTSSNQLLSFMDAYSGYNQIMMYDDDKAKASFMIERGTYYYKVMPFGLKNVGATYQRLVNKIFKEQIGRTMEVYVDYMLVKAPKLGYHLKNLTEAFSLLRQYRMKLNPSKCTFGVSSGRFLGYLVTQRGIGAHPRQIKVILEMKSPFTVKEIQSQTGKAAALNRFLSKSTDECRPFFKVVKNGQKDK</sequence>
<protein>
    <recommendedName>
        <fullName evidence="1">Reverse transcriptase domain-containing protein</fullName>
    </recommendedName>
</protein>
<organism evidence="2 3">
    <name type="scientific">Prunus dulcis</name>
    <name type="common">Almond</name>
    <name type="synonym">Amygdalus dulcis</name>
    <dbReference type="NCBI Taxonomy" id="3755"/>
    <lineage>
        <taxon>Eukaryota</taxon>
        <taxon>Viridiplantae</taxon>
        <taxon>Streptophyta</taxon>
        <taxon>Embryophyta</taxon>
        <taxon>Tracheophyta</taxon>
        <taxon>Spermatophyta</taxon>
        <taxon>Magnoliopsida</taxon>
        <taxon>eudicotyledons</taxon>
        <taxon>Gunneridae</taxon>
        <taxon>Pentapetalae</taxon>
        <taxon>rosids</taxon>
        <taxon>fabids</taxon>
        <taxon>Rosales</taxon>
        <taxon>Rosaceae</taxon>
        <taxon>Amygdaloideae</taxon>
        <taxon>Amygdaleae</taxon>
        <taxon>Prunus</taxon>
    </lineage>
</organism>
<dbReference type="Gene3D" id="3.10.10.10">
    <property type="entry name" value="HIV Type 1 Reverse Transcriptase, subunit A, domain 1"/>
    <property type="match status" value="1"/>
</dbReference>
<feature type="domain" description="Reverse transcriptase" evidence="1">
    <location>
        <begin position="75"/>
        <end position="232"/>
    </location>
</feature>
<dbReference type="Proteomes" id="UP001054821">
    <property type="component" value="Chromosome 5"/>
</dbReference>
<evidence type="ECO:0000313" key="3">
    <source>
        <dbReference type="Proteomes" id="UP001054821"/>
    </source>
</evidence>
<dbReference type="InterPro" id="IPR000477">
    <property type="entry name" value="RT_dom"/>
</dbReference>
<dbReference type="PANTHER" id="PTHR24559:SF444">
    <property type="entry name" value="REVERSE TRANSCRIPTASE DOMAIN-CONTAINING PROTEIN"/>
    <property type="match status" value="1"/>
</dbReference>
<dbReference type="Gene3D" id="3.30.70.270">
    <property type="match status" value="1"/>
</dbReference>
<keyword evidence="3" id="KW-1185">Reference proteome</keyword>
<proteinExistence type="predicted"/>
<dbReference type="AlphaFoldDB" id="A0AAD4Z295"/>
<name>A0AAD4Z295_PRUDU</name>
<dbReference type="SUPFAM" id="SSF56672">
    <property type="entry name" value="DNA/RNA polymerases"/>
    <property type="match status" value="1"/>
</dbReference>
<accession>A0AAD4Z295</accession>
<dbReference type="EMBL" id="JAJFAZ020000005">
    <property type="protein sequence ID" value="KAI5330160.1"/>
    <property type="molecule type" value="Genomic_DNA"/>
</dbReference>
<dbReference type="PANTHER" id="PTHR24559">
    <property type="entry name" value="TRANSPOSON TY3-I GAG-POL POLYPROTEIN"/>
    <property type="match status" value="1"/>
</dbReference>
<dbReference type="CDD" id="cd01647">
    <property type="entry name" value="RT_LTR"/>
    <property type="match status" value="1"/>
</dbReference>
<dbReference type="InterPro" id="IPR043502">
    <property type="entry name" value="DNA/RNA_pol_sf"/>
</dbReference>
<comment type="caution">
    <text evidence="2">The sequence shown here is derived from an EMBL/GenBank/DDBJ whole genome shotgun (WGS) entry which is preliminary data.</text>
</comment>